<evidence type="ECO:0000313" key="2">
    <source>
        <dbReference type="Proteomes" id="UP001055101"/>
    </source>
</evidence>
<organism evidence="1 2">
    <name type="scientific">Methylobacterium thuringiense</name>
    <dbReference type="NCBI Taxonomy" id="1003091"/>
    <lineage>
        <taxon>Bacteria</taxon>
        <taxon>Pseudomonadati</taxon>
        <taxon>Pseudomonadota</taxon>
        <taxon>Alphaproteobacteria</taxon>
        <taxon>Hyphomicrobiales</taxon>
        <taxon>Methylobacteriaceae</taxon>
        <taxon>Methylobacterium</taxon>
    </lineage>
</organism>
<name>A0ABQ4TPB2_9HYPH</name>
<keyword evidence="2" id="KW-1185">Reference proteome</keyword>
<proteinExistence type="predicted"/>
<reference evidence="1" key="2">
    <citation type="submission" date="2021-08" db="EMBL/GenBank/DDBJ databases">
        <authorList>
            <person name="Tani A."/>
            <person name="Ola A."/>
            <person name="Ogura Y."/>
            <person name="Katsura K."/>
            <person name="Hayashi T."/>
        </authorList>
    </citation>
    <scope>NUCLEOTIDE SEQUENCE</scope>
    <source>
        <strain evidence="1">DSM 23674</strain>
    </source>
</reference>
<gene>
    <name evidence="1" type="ORF">EKPJFOCH_2946</name>
</gene>
<dbReference type="Proteomes" id="UP001055101">
    <property type="component" value="Unassembled WGS sequence"/>
</dbReference>
<reference evidence="1" key="1">
    <citation type="journal article" date="2021" name="Front. Microbiol.">
        <title>Comprehensive Comparative Genomics and Phenotyping of Methylobacterium Species.</title>
        <authorList>
            <person name="Alessa O."/>
            <person name="Ogura Y."/>
            <person name="Fujitani Y."/>
            <person name="Takami H."/>
            <person name="Hayashi T."/>
            <person name="Sahin N."/>
            <person name="Tani A."/>
        </authorList>
    </citation>
    <scope>NUCLEOTIDE SEQUENCE</scope>
    <source>
        <strain evidence="1">DSM 23674</strain>
    </source>
</reference>
<dbReference type="EMBL" id="BPRA01000014">
    <property type="protein sequence ID" value="GJE56442.1"/>
    <property type="molecule type" value="Genomic_DNA"/>
</dbReference>
<dbReference type="RefSeq" id="WP_147818532.1">
    <property type="nucleotide sequence ID" value="NZ_BPRA01000014.1"/>
</dbReference>
<comment type="caution">
    <text evidence="1">The sequence shown here is derived from an EMBL/GenBank/DDBJ whole genome shotgun (WGS) entry which is preliminary data.</text>
</comment>
<accession>A0ABQ4TPB2</accession>
<protein>
    <submittedName>
        <fullName evidence="1">Uncharacterized protein</fullName>
    </submittedName>
</protein>
<sequence length="83" mass="8725">MPASRAFAIDCVSGFIRIGRDPGPDGPRAHPLVRALGPALETAFGLAHEALFPDEILLLVEALRAGPLGEARALPDTRCLEPA</sequence>
<evidence type="ECO:0000313" key="1">
    <source>
        <dbReference type="EMBL" id="GJE56442.1"/>
    </source>
</evidence>